<feature type="transmembrane region" description="Helical" evidence="10">
    <location>
        <begin position="39"/>
        <end position="59"/>
    </location>
</feature>
<keyword evidence="2" id="KW-1003">Cell membrane</keyword>
<evidence type="ECO:0000313" key="11">
    <source>
        <dbReference type="EMBL" id="QEE82748.1"/>
    </source>
</evidence>
<keyword evidence="5 10" id="KW-0552">Olfaction</keyword>
<evidence type="ECO:0000256" key="10">
    <source>
        <dbReference type="RuleBase" id="RU351113"/>
    </source>
</evidence>
<dbReference type="PANTHER" id="PTHR21137">
    <property type="entry name" value="ODORANT RECEPTOR"/>
    <property type="match status" value="1"/>
</dbReference>
<comment type="subcellular location">
    <subcellularLocation>
        <location evidence="1 10">Cell membrane</location>
        <topology evidence="1 10">Multi-pass membrane protein</topology>
    </subcellularLocation>
</comment>
<proteinExistence type="evidence at transcript level"/>
<feature type="transmembrane region" description="Helical" evidence="10">
    <location>
        <begin position="126"/>
        <end position="147"/>
    </location>
</feature>
<dbReference type="GO" id="GO:0005549">
    <property type="term" value="F:odorant binding"/>
    <property type="evidence" value="ECO:0007669"/>
    <property type="project" value="InterPro"/>
</dbReference>
<dbReference type="InterPro" id="IPR004117">
    <property type="entry name" value="7tm6_olfct_rcpt"/>
</dbReference>
<feature type="transmembrane region" description="Helical" evidence="10">
    <location>
        <begin position="261"/>
        <end position="283"/>
    </location>
</feature>
<feature type="transmembrane region" description="Helical" evidence="10">
    <location>
        <begin position="71"/>
        <end position="90"/>
    </location>
</feature>
<evidence type="ECO:0000256" key="4">
    <source>
        <dbReference type="ARBA" id="ARBA00022692"/>
    </source>
</evidence>
<dbReference type="PANTHER" id="PTHR21137:SF35">
    <property type="entry name" value="ODORANT RECEPTOR 19A-RELATED"/>
    <property type="match status" value="1"/>
</dbReference>
<feature type="transmembrane region" description="Helical" evidence="10">
    <location>
        <begin position="289"/>
        <end position="309"/>
    </location>
</feature>
<keyword evidence="9 10" id="KW-0807">Transducer</keyword>
<gene>
    <name evidence="11" type="primary">OR30</name>
</gene>
<dbReference type="EMBL" id="MK458389">
    <property type="protein sequence ID" value="QEE82748.1"/>
    <property type="molecule type" value="mRNA"/>
</dbReference>
<keyword evidence="8 10" id="KW-0675">Receptor</keyword>
<organism evidence="11">
    <name type="scientific">Conogethes pinicolalis</name>
    <dbReference type="NCBI Taxonomy" id="1178461"/>
    <lineage>
        <taxon>Eukaryota</taxon>
        <taxon>Metazoa</taxon>
        <taxon>Ecdysozoa</taxon>
        <taxon>Arthropoda</taxon>
        <taxon>Hexapoda</taxon>
        <taxon>Insecta</taxon>
        <taxon>Pterygota</taxon>
        <taxon>Neoptera</taxon>
        <taxon>Endopterygota</taxon>
        <taxon>Lepidoptera</taxon>
        <taxon>Glossata</taxon>
        <taxon>Ditrysia</taxon>
        <taxon>Pyraloidea</taxon>
        <taxon>Crambidae</taxon>
        <taxon>Spilomelinae</taxon>
        <taxon>Conogethes</taxon>
    </lineage>
</organism>
<comment type="similarity">
    <text evidence="10">Belongs to the insect chemoreceptor superfamily. Heteromeric odorant receptor channel (TC 1.A.69) family.</text>
</comment>
<evidence type="ECO:0000256" key="3">
    <source>
        <dbReference type="ARBA" id="ARBA00022606"/>
    </source>
</evidence>
<evidence type="ECO:0000256" key="5">
    <source>
        <dbReference type="ARBA" id="ARBA00022725"/>
    </source>
</evidence>
<keyword evidence="3 10" id="KW-0716">Sensory transduction</keyword>
<comment type="caution">
    <text evidence="10">Lacks conserved residue(s) required for the propagation of feature annotation.</text>
</comment>
<dbReference type="GO" id="GO:0007165">
    <property type="term" value="P:signal transduction"/>
    <property type="evidence" value="ECO:0007669"/>
    <property type="project" value="UniProtKB-KW"/>
</dbReference>
<protein>
    <recommendedName>
        <fullName evidence="10">Odorant receptor</fullName>
    </recommendedName>
</protein>
<sequence length="386" mass="44618">MATFNSENLFLNRAKFMMNFLGVWVPPVHESTLHKLYKMFMLSMQYSFLIFQTIHIVQIWGDLAAVSQPSYLLFTQACLCLKITIFHVNVDNVRELLKCMQSDVFLPRSVTHEKILQRDAAKIKSLLLVFMIGSQLTCGLWIMVPLFEGVRKFPFAMWMPVYADSSPQYEIGYVYQYLTICTSAIIYFGVDSVALSMIIFGCSQIEIIMDKILSISSIDYNLSLDKRQELASENRKKLVECVTQYQAIVTFTKLVEDTYHWYLLFQLTGGVGLNCMSALRILADDTQGMQIISIVSYLSVMLCQLYICCWCGDELSANSENLHTVLYMCIWHEQDVRFKKDLCFVMMRMSRPLVLRAGHYISMSRQTFVAVMRMSYSYFAVLNQTK</sequence>
<dbReference type="GO" id="GO:0005886">
    <property type="term" value="C:plasma membrane"/>
    <property type="evidence" value="ECO:0007669"/>
    <property type="project" value="UniProtKB-SubCell"/>
</dbReference>
<keyword evidence="7 10" id="KW-0472">Membrane</keyword>
<name>A0A5B9GDC3_9NEOP</name>
<evidence type="ECO:0000256" key="1">
    <source>
        <dbReference type="ARBA" id="ARBA00004651"/>
    </source>
</evidence>
<evidence type="ECO:0000256" key="6">
    <source>
        <dbReference type="ARBA" id="ARBA00022989"/>
    </source>
</evidence>
<evidence type="ECO:0000256" key="7">
    <source>
        <dbReference type="ARBA" id="ARBA00023136"/>
    </source>
</evidence>
<keyword evidence="4 10" id="KW-0812">Transmembrane</keyword>
<feature type="transmembrane region" description="Helical" evidence="10">
    <location>
        <begin position="174"/>
        <end position="202"/>
    </location>
</feature>
<keyword evidence="6 10" id="KW-1133">Transmembrane helix</keyword>
<accession>A0A5B9GDC3</accession>
<dbReference type="Pfam" id="PF02949">
    <property type="entry name" value="7tm_6"/>
    <property type="match status" value="1"/>
</dbReference>
<evidence type="ECO:0000256" key="8">
    <source>
        <dbReference type="ARBA" id="ARBA00023170"/>
    </source>
</evidence>
<evidence type="ECO:0000256" key="2">
    <source>
        <dbReference type="ARBA" id="ARBA00022475"/>
    </source>
</evidence>
<dbReference type="AlphaFoldDB" id="A0A5B9GDC3"/>
<reference evidence="11" key="1">
    <citation type="submission" date="2019-01" db="EMBL/GenBank/DDBJ databases">
        <title>Antennal transcriptome and differential expression of olfactory genes in the Conogethes pinicolalis (Lepidoptera: Crambidae).</title>
        <authorList>
            <person name="Jing D."/>
            <person name="Zhang T."/>
            <person name="Wang Z."/>
            <person name="He K."/>
            <person name="Bai S."/>
        </authorList>
    </citation>
    <scope>NUCLEOTIDE SEQUENCE</scope>
</reference>
<dbReference type="GO" id="GO:0004984">
    <property type="term" value="F:olfactory receptor activity"/>
    <property type="evidence" value="ECO:0007669"/>
    <property type="project" value="InterPro"/>
</dbReference>
<evidence type="ECO:0000256" key="9">
    <source>
        <dbReference type="ARBA" id="ARBA00023224"/>
    </source>
</evidence>